<dbReference type="STRING" id="1215343.B488_13530"/>
<dbReference type="GO" id="GO:0000105">
    <property type="term" value="P:L-histidine biosynthetic process"/>
    <property type="evidence" value="ECO:0007669"/>
    <property type="project" value="UniProtKB-UniRule"/>
</dbReference>
<dbReference type="SMR" id="L0EWV2"/>
<reference evidence="10 11" key="1">
    <citation type="journal article" date="2012" name="Stand. Genomic Sci.">
        <title>Complete genome sequence of Liberibacter crescens BT-1.</title>
        <authorList>
            <person name="Leonard M.T."/>
            <person name="Fagen J.R."/>
            <person name="Davis-Richardson A.G."/>
            <person name="Davis M.J."/>
            <person name="Triplett E.W."/>
        </authorList>
    </citation>
    <scope>NUCLEOTIDE SEQUENCE [LARGE SCALE GENOMIC DNA]</scope>
    <source>
        <strain evidence="10 11">BT-1</strain>
    </source>
</reference>
<evidence type="ECO:0000313" key="11">
    <source>
        <dbReference type="Proteomes" id="UP000010799"/>
    </source>
</evidence>
<keyword evidence="11" id="KW-1185">Reference proteome</keyword>
<comment type="pathway">
    <text evidence="2 9">Amino-acid biosynthesis; L-histidine biosynthesis; L-histidine from 5-phospho-alpha-D-ribose 1-diphosphate: step 2/9.</text>
</comment>
<dbReference type="PANTHER" id="PTHR42945:SF1">
    <property type="entry name" value="HISTIDINE BIOSYNTHESIS BIFUNCTIONAL PROTEIN HIS7"/>
    <property type="match status" value="1"/>
</dbReference>
<accession>L0EWV2</accession>
<evidence type="ECO:0000256" key="9">
    <source>
        <dbReference type="HAMAP-Rule" id="MF_01020"/>
    </source>
</evidence>
<dbReference type="KEGG" id="lcc:B488_13530"/>
<evidence type="ECO:0000313" key="10">
    <source>
        <dbReference type="EMBL" id="AGA65345.1"/>
    </source>
</evidence>
<dbReference type="Proteomes" id="UP000010799">
    <property type="component" value="Chromosome"/>
</dbReference>
<dbReference type="NCBIfam" id="NF001613">
    <property type="entry name" value="PRK00400.1-5"/>
    <property type="match status" value="1"/>
</dbReference>
<dbReference type="CDD" id="cd11534">
    <property type="entry name" value="NTP-PPase_HisIE_like"/>
    <property type="match status" value="1"/>
</dbReference>
<dbReference type="GO" id="GO:0004636">
    <property type="term" value="F:phosphoribosyl-ATP diphosphatase activity"/>
    <property type="evidence" value="ECO:0007669"/>
    <property type="project" value="UniProtKB-UniRule"/>
</dbReference>
<evidence type="ECO:0000256" key="5">
    <source>
        <dbReference type="ARBA" id="ARBA00022741"/>
    </source>
</evidence>
<dbReference type="NCBIfam" id="TIGR03188">
    <property type="entry name" value="histidine_hisI"/>
    <property type="match status" value="1"/>
</dbReference>
<keyword evidence="5 9" id="KW-0547">Nucleotide-binding</keyword>
<dbReference type="RefSeq" id="WP_015273770.1">
    <property type="nucleotide sequence ID" value="NC_019907.1"/>
</dbReference>
<comment type="catalytic activity">
    <reaction evidence="1 9">
        <text>1-(5-phospho-beta-D-ribosyl)-ATP + H2O = 1-(5-phospho-beta-D-ribosyl)-5'-AMP + diphosphate + H(+)</text>
        <dbReference type="Rhea" id="RHEA:22828"/>
        <dbReference type="ChEBI" id="CHEBI:15377"/>
        <dbReference type="ChEBI" id="CHEBI:15378"/>
        <dbReference type="ChEBI" id="CHEBI:33019"/>
        <dbReference type="ChEBI" id="CHEBI:59457"/>
        <dbReference type="ChEBI" id="CHEBI:73183"/>
        <dbReference type="EC" id="3.6.1.31"/>
    </reaction>
</comment>
<evidence type="ECO:0000256" key="2">
    <source>
        <dbReference type="ARBA" id="ARBA00005204"/>
    </source>
</evidence>
<name>L0EWV2_LIBCB</name>
<dbReference type="PANTHER" id="PTHR42945">
    <property type="entry name" value="HISTIDINE BIOSYNTHESIS BIFUNCTIONAL PROTEIN"/>
    <property type="match status" value="1"/>
</dbReference>
<dbReference type="GO" id="GO:0005737">
    <property type="term" value="C:cytoplasm"/>
    <property type="evidence" value="ECO:0007669"/>
    <property type="project" value="UniProtKB-SubCell"/>
</dbReference>
<dbReference type="SUPFAM" id="SSF101386">
    <property type="entry name" value="all-alpha NTP pyrophosphatases"/>
    <property type="match status" value="1"/>
</dbReference>
<evidence type="ECO:0000256" key="7">
    <source>
        <dbReference type="ARBA" id="ARBA00022840"/>
    </source>
</evidence>
<proteinExistence type="inferred from homology"/>
<organism evidence="10 11">
    <name type="scientific">Liberibacter crescens (strain BT-1)</name>
    <dbReference type="NCBI Taxonomy" id="1215343"/>
    <lineage>
        <taxon>Bacteria</taxon>
        <taxon>Pseudomonadati</taxon>
        <taxon>Pseudomonadota</taxon>
        <taxon>Alphaproteobacteria</taxon>
        <taxon>Hyphomicrobiales</taxon>
        <taxon>Rhizobiaceae</taxon>
        <taxon>Liberibacter</taxon>
    </lineage>
</organism>
<dbReference type="HAMAP" id="MF_01020">
    <property type="entry name" value="HisE"/>
    <property type="match status" value="1"/>
</dbReference>
<keyword evidence="6 9" id="KW-0378">Hydrolase</keyword>
<dbReference type="EMBL" id="CP003789">
    <property type="protein sequence ID" value="AGA65345.1"/>
    <property type="molecule type" value="Genomic_DNA"/>
</dbReference>
<dbReference type="InterPro" id="IPR008179">
    <property type="entry name" value="HisE"/>
</dbReference>
<protein>
    <recommendedName>
        <fullName evidence="9">Phosphoribosyl-ATP pyrophosphatase</fullName>
        <shortName evidence="9">PRA-PH</shortName>
        <ecNumber evidence="9">3.6.1.31</ecNumber>
    </recommendedName>
</protein>
<dbReference type="GO" id="GO:0005524">
    <property type="term" value="F:ATP binding"/>
    <property type="evidence" value="ECO:0007669"/>
    <property type="project" value="UniProtKB-KW"/>
</dbReference>
<dbReference type="Pfam" id="PF01503">
    <property type="entry name" value="PRA-PH"/>
    <property type="match status" value="1"/>
</dbReference>
<dbReference type="UniPathway" id="UPA00031">
    <property type="reaction ID" value="UER00007"/>
</dbReference>
<dbReference type="EC" id="3.6.1.31" evidence="9"/>
<keyword evidence="4 9" id="KW-0028">Amino-acid biosynthesis</keyword>
<dbReference type="AlphaFoldDB" id="L0EWV2"/>
<evidence type="ECO:0000256" key="6">
    <source>
        <dbReference type="ARBA" id="ARBA00022801"/>
    </source>
</evidence>
<gene>
    <name evidence="9" type="primary">hisE</name>
    <name evidence="10" type="ordered locus">B488_13530</name>
</gene>
<dbReference type="PATRIC" id="fig|1215343.11.peg.1396"/>
<dbReference type="eggNOG" id="COG0140">
    <property type="taxonomic scope" value="Bacteria"/>
</dbReference>
<keyword evidence="8 9" id="KW-0368">Histidine biosynthesis</keyword>
<evidence type="ECO:0000256" key="1">
    <source>
        <dbReference type="ARBA" id="ARBA00001460"/>
    </source>
</evidence>
<comment type="subcellular location">
    <subcellularLocation>
        <location evidence="9">Cytoplasm</location>
    </subcellularLocation>
</comment>
<keyword evidence="9" id="KW-0963">Cytoplasm</keyword>
<comment type="similarity">
    <text evidence="3 9">Belongs to the PRA-PH family.</text>
</comment>
<dbReference type="Gene3D" id="1.10.287.1080">
    <property type="entry name" value="MazG-like"/>
    <property type="match status" value="1"/>
</dbReference>
<evidence type="ECO:0000256" key="4">
    <source>
        <dbReference type="ARBA" id="ARBA00022605"/>
    </source>
</evidence>
<keyword evidence="7 9" id="KW-0067">ATP-binding</keyword>
<dbReference type="HOGENOM" id="CLU_123337_1_1_5"/>
<evidence type="ECO:0000256" key="3">
    <source>
        <dbReference type="ARBA" id="ARBA00009392"/>
    </source>
</evidence>
<sequence>MEQFSLYDLERIVEQSANKDPEESWTASLIKGGKNKAAQKLGEEALETVIASINSDRNHLIHETADLLYHLLVVLKIAHVPIKSVMVELEKRTAQSGIFEKLNRKKSNNVF</sequence>
<dbReference type="InterPro" id="IPR021130">
    <property type="entry name" value="PRib-ATP_PPHydrolase-like"/>
</dbReference>
<evidence type="ECO:0000256" key="8">
    <source>
        <dbReference type="ARBA" id="ARBA00023102"/>
    </source>
</evidence>